<dbReference type="AlphaFoldDB" id="A0A4Y1ZYX2"/>
<reference evidence="1 2" key="1">
    <citation type="journal article" date="2019" name="Sci. Rep.">
        <title>Orb-weaving spider Araneus ventricosus genome elucidates the spidroin gene catalogue.</title>
        <authorList>
            <person name="Kono N."/>
            <person name="Nakamura H."/>
            <person name="Ohtoshi R."/>
            <person name="Moran D.A.P."/>
            <person name="Shinohara A."/>
            <person name="Yoshida Y."/>
            <person name="Fujiwara M."/>
            <person name="Mori M."/>
            <person name="Tomita M."/>
            <person name="Arakawa K."/>
        </authorList>
    </citation>
    <scope>NUCLEOTIDE SEQUENCE [LARGE SCALE GENOMIC DNA]</scope>
</reference>
<accession>A0A4Y1ZYX2</accession>
<proteinExistence type="predicted"/>
<dbReference type="EMBL" id="BGPR01000001">
    <property type="protein sequence ID" value="GBL72487.1"/>
    <property type="molecule type" value="Genomic_DNA"/>
</dbReference>
<evidence type="ECO:0000313" key="1">
    <source>
        <dbReference type="EMBL" id="GBL72487.1"/>
    </source>
</evidence>
<sequence length="92" mass="10473">MVNEVINDIALIGGFEDIDLENIRELLESHLKDPNFEGLHGTENVGLRRAKYFFTRRNIRLSACRFILIQSFFESVAMVSCCVRSHGVLLCA</sequence>
<dbReference type="Proteomes" id="UP000499080">
    <property type="component" value="Unassembled WGS sequence"/>
</dbReference>
<evidence type="ECO:0000313" key="2">
    <source>
        <dbReference type="Proteomes" id="UP000499080"/>
    </source>
</evidence>
<gene>
    <name evidence="1" type="ORF">AVEN_115400_1</name>
</gene>
<comment type="caution">
    <text evidence="1">The sequence shown here is derived from an EMBL/GenBank/DDBJ whole genome shotgun (WGS) entry which is preliminary data.</text>
</comment>
<keyword evidence="2" id="KW-1185">Reference proteome</keyword>
<name>A0A4Y1ZYX2_ARAVE</name>
<protein>
    <submittedName>
        <fullName evidence="1">Uncharacterized protein</fullName>
    </submittedName>
</protein>
<organism evidence="1 2">
    <name type="scientific">Araneus ventricosus</name>
    <name type="common">Orbweaver spider</name>
    <name type="synonym">Epeira ventricosa</name>
    <dbReference type="NCBI Taxonomy" id="182803"/>
    <lineage>
        <taxon>Eukaryota</taxon>
        <taxon>Metazoa</taxon>
        <taxon>Ecdysozoa</taxon>
        <taxon>Arthropoda</taxon>
        <taxon>Chelicerata</taxon>
        <taxon>Arachnida</taxon>
        <taxon>Araneae</taxon>
        <taxon>Araneomorphae</taxon>
        <taxon>Entelegynae</taxon>
        <taxon>Araneoidea</taxon>
        <taxon>Araneidae</taxon>
        <taxon>Araneus</taxon>
    </lineage>
</organism>